<feature type="transmembrane region" description="Helical" evidence="1">
    <location>
        <begin position="411"/>
        <end position="431"/>
    </location>
</feature>
<organism evidence="2 3">
    <name type="scientific">Elysia crispata</name>
    <name type="common">lettuce slug</name>
    <dbReference type="NCBI Taxonomy" id="231223"/>
    <lineage>
        <taxon>Eukaryota</taxon>
        <taxon>Metazoa</taxon>
        <taxon>Spiralia</taxon>
        <taxon>Lophotrochozoa</taxon>
        <taxon>Mollusca</taxon>
        <taxon>Gastropoda</taxon>
        <taxon>Heterobranchia</taxon>
        <taxon>Euthyneura</taxon>
        <taxon>Panpulmonata</taxon>
        <taxon>Sacoglossa</taxon>
        <taxon>Placobranchoidea</taxon>
        <taxon>Plakobranchidae</taxon>
        <taxon>Elysia</taxon>
    </lineage>
</organism>
<reference evidence="2" key="1">
    <citation type="journal article" date="2023" name="G3 (Bethesda)">
        <title>A reference genome for the long-term kleptoplast-retaining sea slug Elysia crispata morphotype clarki.</title>
        <authorList>
            <person name="Eastman K.E."/>
            <person name="Pendleton A.L."/>
            <person name="Shaikh M.A."/>
            <person name="Suttiyut T."/>
            <person name="Ogas R."/>
            <person name="Tomko P."/>
            <person name="Gavelis G."/>
            <person name="Widhalm J.R."/>
            <person name="Wisecaver J.H."/>
        </authorList>
    </citation>
    <scope>NUCLEOTIDE SEQUENCE</scope>
    <source>
        <strain evidence="2">ECLA1</strain>
    </source>
</reference>
<dbReference type="InterPro" id="IPR009003">
    <property type="entry name" value="Peptidase_S1_PA"/>
</dbReference>
<keyword evidence="1" id="KW-0812">Transmembrane</keyword>
<dbReference type="EMBL" id="JAWDGP010001105">
    <property type="protein sequence ID" value="KAK3794530.1"/>
    <property type="molecule type" value="Genomic_DNA"/>
</dbReference>
<dbReference type="Proteomes" id="UP001283361">
    <property type="component" value="Unassembled WGS sequence"/>
</dbReference>
<keyword evidence="1" id="KW-1133">Transmembrane helix</keyword>
<evidence type="ECO:0000313" key="3">
    <source>
        <dbReference type="Proteomes" id="UP001283361"/>
    </source>
</evidence>
<keyword evidence="3" id="KW-1185">Reference proteome</keyword>
<keyword evidence="1" id="KW-0472">Membrane</keyword>
<feature type="transmembrane region" description="Helical" evidence="1">
    <location>
        <begin position="437"/>
        <end position="454"/>
    </location>
</feature>
<name>A0AAE1AVI3_9GAST</name>
<comment type="caution">
    <text evidence="2">The sequence shown here is derived from an EMBL/GenBank/DDBJ whole genome shotgun (WGS) entry which is preliminary data.</text>
</comment>
<sequence length="505" mass="58403">MERREFVPETQDINLNVDFQLEGNVVTHFPLDCYKPRNHEDYKLLQDLEISDLPQIWQHERVLRDLKLIGRRVVHLTILRKSCLRHNWRENPSHEGSGFLTFDPKHGPIVHTSKHVVLNPFEAEHTIVRLFYDDDSSSDSFQAIKWFMARLFGDQQRQQKRCDLVWESEQSGMYFYLAHDRFFKSVMCSDYTSFAVDWRVQNHFSAKETEQSDLAFSWRMSSLKRIALGPQINIDVAIVSHPHGMAKRVAFGKMKRLANLHPAMYDAPTCSGSSGSPVVRLHPDSIHYVSAGQFVHHGHFREKLDLGMGTVRPPIAFPYVYKLDVENVLMKALSVCYEPIFYWTLFVCDFLHIESTLIVSLDVFAYTSTLSAFAFGVSSLLFKVLFCGFWLHNLATFILRAFIFGWGPVRAGSYFVGTMICMLMFLVSWLLLFLGPYPLSSVPIVSLVWLLVLFPERHYDLHGRFNKWFNGSFAEVTHFFLAREEARGGLRERGNIDAVQNVNLD</sequence>
<dbReference type="AlphaFoldDB" id="A0AAE1AVI3"/>
<protein>
    <submittedName>
        <fullName evidence="2">Uncharacterized protein</fullName>
    </submittedName>
</protein>
<dbReference type="SUPFAM" id="SSF50494">
    <property type="entry name" value="Trypsin-like serine proteases"/>
    <property type="match status" value="1"/>
</dbReference>
<accession>A0AAE1AVI3</accession>
<evidence type="ECO:0000256" key="1">
    <source>
        <dbReference type="SAM" id="Phobius"/>
    </source>
</evidence>
<evidence type="ECO:0000313" key="2">
    <source>
        <dbReference type="EMBL" id="KAK3794530.1"/>
    </source>
</evidence>
<feature type="transmembrane region" description="Helical" evidence="1">
    <location>
        <begin position="372"/>
        <end position="399"/>
    </location>
</feature>
<proteinExistence type="predicted"/>
<gene>
    <name evidence="2" type="ORF">RRG08_003681</name>
</gene>